<dbReference type="AlphaFoldDB" id="A0A6C0ELW8"/>
<dbReference type="SUPFAM" id="SSF53098">
    <property type="entry name" value="Ribonuclease H-like"/>
    <property type="match status" value="1"/>
</dbReference>
<dbReference type="Pfam" id="PF16473">
    <property type="entry name" value="Rv2179c-like"/>
    <property type="match status" value="1"/>
</dbReference>
<accession>A0A6C0ELW8</accession>
<dbReference type="GO" id="GO:0003676">
    <property type="term" value="F:nucleic acid binding"/>
    <property type="evidence" value="ECO:0007669"/>
    <property type="project" value="InterPro"/>
</dbReference>
<evidence type="ECO:0000259" key="1">
    <source>
        <dbReference type="Pfam" id="PF16473"/>
    </source>
</evidence>
<sequence length="176" mass="21062">MTEVMLDLETLSARSHAAILVIAAVKFDRHAKPTELEKMDKFYRKITINSCRECGMHTDQRTVEWWKKQSKEIREEAFEGERITLKQALDEFSKWFQGCDKIWSQGASFDVPILTEAYERCNKEIPWKFWNIRDTRTIYDLANLHPWNLPKDKEHHALYDCWRQVWGVKESIKRLN</sequence>
<proteinExistence type="predicted"/>
<dbReference type="InterPro" id="IPR036397">
    <property type="entry name" value="RNaseH_sf"/>
</dbReference>
<dbReference type="InterPro" id="IPR033390">
    <property type="entry name" value="Rv2179c-like"/>
</dbReference>
<dbReference type="InterPro" id="IPR012337">
    <property type="entry name" value="RNaseH-like_sf"/>
</dbReference>
<reference evidence="2" key="1">
    <citation type="journal article" date="2020" name="Nature">
        <title>Giant virus diversity and host interactions through global metagenomics.</title>
        <authorList>
            <person name="Schulz F."/>
            <person name="Roux S."/>
            <person name="Paez-Espino D."/>
            <person name="Jungbluth S."/>
            <person name="Walsh D.A."/>
            <person name="Denef V.J."/>
            <person name="McMahon K.D."/>
            <person name="Konstantinidis K.T."/>
            <person name="Eloe-Fadrosh E.A."/>
            <person name="Kyrpides N.C."/>
            <person name="Woyke T."/>
        </authorList>
    </citation>
    <scope>NUCLEOTIDE SEQUENCE</scope>
    <source>
        <strain evidence="2">GVMAG-M-3300005589-24</strain>
    </source>
</reference>
<protein>
    <recommendedName>
        <fullName evidence="1">3'-5' exoribonuclease Rv2179c-like domain-containing protein</fullName>
    </recommendedName>
</protein>
<dbReference type="Gene3D" id="3.30.420.10">
    <property type="entry name" value="Ribonuclease H-like superfamily/Ribonuclease H"/>
    <property type="match status" value="1"/>
</dbReference>
<dbReference type="EMBL" id="MN738876">
    <property type="protein sequence ID" value="QHT29289.1"/>
    <property type="molecule type" value="Genomic_DNA"/>
</dbReference>
<evidence type="ECO:0000313" key="2">
    <source>
        <dbReference type="EMBL" id="QHT29289.1"/>
    </source>
</evidence>
<feature type="domain" description="3'-5' exoribonuclease Rv2179c-like" evidence="1">
    <location>
        <begin position="3"/>
        <end position="170"/>
    </location>
</feature>
<organism evidence="2">
    <name type="scientific">viral metagenome</name>
    <dbReference type="NCBI Taxonomy" id="1070528"/>
    <lineage>
        <taxon>unclassified sequences</taxon>
        <taxon>metagenomes</taxon>
        <taxon>organismal metagenomes</taxon>
    </lineage>
</organism>
<name>A0A6C0ELW8_9ZZZZ</name>